<dbReference type="InterPro" id="IPR001179">
    <property type="entry name" value="PPIase_FKBP_dom"/>
</dbReference>
<feature type="chain" id="PRO_5041945995" description="peptidylprolyl isomerase" evidence="6">
    <location>
        <begin position="19"/>
        <end position="215"/>
    </location>
</feature>
<evidence type="ECO:0000256" key="3">
    <source>
        <dbReference type="ARBA" id="ARBA00023180"/>
    </source>
</evidence>
<dbReference type="Pfam" id="PF00254">
    <property type="entry name" value="FKBP_C"/>
    <property type="match status" value="1"/>
</dbReference>
<evidence type="ECO:0000256" key="6">
    <source>
        <dbReference type="SAM" id="SignalP"/>
    </source>
</evidence>
<proteinExistence type="predicted"/>
<keyword evidence="9" id="KW-1185">Reference proteome</keyword>
<evidence type="ECO:0000256" key="5">
    <source>
        <dbReference type="SAM" id="MobiDB-lite"/>
    </source>
</evidence>
<dbReference type="InterPro" id="IPR052273">
    <property type="entry name" value="PPIase_FKBP"/>
</dbReference>
<accession>A0AAD6J598</accession>
<sequence length="215" mass="22939">MQAVGAITFTSLLGLAAAGRHAVRGRDEFSDASINEPIDPKVDVPELKVETIEAIPDVNCPFRSGDGSVLVVNYIGELLNGKLIDHSMKPEDIQQFQIGTGMVLKGWEDGLKDMCIGETRKLIIPSRLAHGKRGGGGGLIPPNHALVYTIVLRELKRSGPTYPNPAYFASISQPGFSSAETSSSSEAADAEETAEASQVEEPEMTPAPSPPRDEL</sequence>
<evidence type="ECO:0000256" key="4">
    <source>
        <dbReference type="PROSITE-ProRule" id="PRU00277"/>
    </source>
</evidence>
<feature type="region of interest" description="Disordered" evidence="5">
    <location>
        <begin position="170"/>
        <end position="215"/>
    </location>
</feature>
<keyword evidence="4" id="KW-0413">Isomerase</keyword>
<keyword evidence="2" id="KW-0677">Repeat</keyword>
<feature type="domain" description="PPIase FKBP-type" evidence="7">
    <location>
        <begin position="67"/>
        <end position="156"/>
    </location>
</feature>
<dbReference type="GO" id="GO:0003755">
    <property type="term" value="F:peptidyl-prolyl cis-trans isomerase activity"/>
    <property type="evidence" value="ECO:0007669"/>
    <property type="project" value="UniProtKB-KW"/>
</dbReference>
<dbReference type="EMBL" id="JAQGDS010000003">
    <property type="protein sequence ID" value="KAJ6262317.1"/>
    <property type="molecule type" value="Genomic_DNA"/>
</dbReference>
<organism evidence="8 9">
    <name type="scientific">Drechslerella dactyloides</name>
    <name type="common">Nematode-trapping fungus</name>
    <name type="synonym">Arthrobotrys dactyloides</name>
    <dbReference type="NCBI Taxonomy" id="74499"/>
    <lineage>
        <taxon>Eukaryota</taxon>
        <taxon>Fungi</taxon>
        <taxon>Dikarya</taxon>
        <taxon>Ascomycota</taxon>
        <taxon>Pezizomycotina</taxon>
        <taxon>Orbiliomycetes</taxon>
        <taxon>Orbiliales</taxon>
        <taxon>Orbiliaceae</taxon>
        <taxon>Drechslerella</taxon>
    </lineage>
</organism>
<evidence type="ECO:0000256" key="1">
    <source>
        <dbReference type="ARBA" id="ARBA00022729"/>
    </source>
</evidence>
<dbReference type="PROSITE" id="PS50059">
    <property type="entry name" value="FKBP_PPIASE"/>
    <property type="match status" value="1"/>
</dbReference>
<reference evidence="8" key="1">
    <citation type="submission" date="2023-01" db="EMBL/GenBank/DDBJ databases">
        <title>The chitinases involved in constricting ring structure development in the nematode-trapping fungus Drechslerella dactyloides.</title>
        <authorList>
            <person name="Wang R."/>
            <person name="Zhang L."/>
            <person name="Tang P."/>
            <person name="Li S."/>
            <person name="Liang L."/>
        </authorList>
    </citation>
    <scope>NUCLEOTIDE SEQUENCE</scope>
    <source>
        <strain evidence="8">YMF1.00031</strain>
    </source>
</reference>
<dbReference type="PANTHER" id="PTHR46222">
    <property type="entry name" value="PEPTIDYL-PROLYL CIS-TRANS ISOMERASE FKBP7/14"/>
    <property type="match status" value="1"/>
</dbReference>
<evidence type="ECO:0000313" key="9">
    <source>
        <dbReference type="Proteomes" id="UP001221413"/>
    </source>
</evidence>
<keyword evidence="4" id="KW-0697">Rotamase</keyword>
<evidence type="ECO:0000259" key="7">
    <source>
        <dbReference type="PROSITE" id="PS50059"/>
    </source>
</evidence>
<dbReference type="InterPro" id="IPR046357">
    <property type="entry name" value="PPIase_dom_sf"/>
</dbReference>
<evidence type="ECO:0000256" key="2">
    <source>
        <dbReference type="ARBA" id="ARBA00022737"/>
    </source>
</evidence>
<dbReference type="EC" id="5.2.1.8" evidence="4"/>
<keyword evidence="3" id="KW-0325">Glycoprotein</keyword>
<comment type="catalytic activity">
    <reaction evidence="4">
        <text>[protein]-peptidylproline (omega=180) = [protein]-peptidylproline (omega=0)</text>
        <dbReference type="Rhea" id="RHEA:16237"/>
        <dbReference type="Rhea" id="RHEA-COMP:10747"/>
        <dbReference type="Rhea" id="RHEA-COMP:10748"/>
        <dbReference type="ChEBI" id="CHEBI:83833"/>
        <dbReference type="ChEBI" id="CHEBI:83834"/>
        <dbReference type="EC" id="5.2.1.8"/>
    </reaction>
</comment>
<dbReference type="SUPFAM" id="SSF54534">
    <property type="entry name" value="FKBP-like"/>
    <property type="match status" value="1"/>
</dbReference>
<name>A0AAD6J598_DREDA</name>
<feature type="compositionally biased region" description="Low complexity" evidence="5">
    <location>
        <begin position="177"/>
        <end position="187"/>
    </location>
</feature>
<gene>
    <name evidence="8" type="ORF">Dda_3124</name>
</gene>
<dbReference type="Proteomes" id="UP001221413">
    <property type="component" value="Unassembled WGS sequence"/>
</dbReference>
<dbReference type="PANTHER" id="PTHR46222:SF3">
    <property type="entry name" value="PEPTIDYLPROLYL ISOMERASE"/>
    <property type="match status" value="1"/>
</dbReference>
<evidence type="ECO:0000313" key="8">
    <source>
        <dbReference type="EMBL" id="KAJ6262317.1"/>
    </source>
</evidence>
<protein>
    <recommendedName>
        <fullName evidence="4">peptidylprolyl isomerase</fullName>
        <ecNumber evidence="4">5.2.1.8</ecNumber>
    </recommendedName>
</protein>
<keyword evidence="1 6" id="KW-0732">Signal</keyword>
<dbReference type="Gene3D" id="3.10.50.40">
    <property type="match status" value="1"/>
</dbReference>
<feature type="signal peptide" evidence="6">
    <location>
        <begin position="1"/>
        <end position="18"/>
    </location>
</feature>
<feature type="compositionally biased region" description="Acidic residues" evidence="5">
    <location>
        <begin position="188"/>
        <end position="203"/>
    </location>
</feature>
<feature type="compositionally biased region" description="Pro residues" evidence="5">
    <location>
        <begin position="205"/>
        <end position="215"/>
    </location>
</feature>
<comment type="caution">
    <text evidence="8">The sequence shown here is derived from an EMBL/GenBank/DDBJ whole genome shotgun (WGS) entry which is preliminary data.</text>
</comment>
<dbReference type="AlphaFoldDB" id="A0AAD6J598"/>